<proteinExistence type="predicted"/>
<evidence type="ECO:0000313" key="1">
    <source>
        <dbReference type="EMBL" id="KAK9200175.1"/>
    </source>
</evidence>
<sequence length="113" mass="12980">MTLQTIYLSNCLRLESLPSSLYKSKCLQDSYLDDCPNLQRLPDELGSLEALKRLYAEGKCSDRSTLLRGIVKDDAQQKLGSSSISLSSTNFCTEKYRRKGDLRRKEMRRSKQH</sequence>
<dbReference type="InterPro" id="IPR032675">
    <property type="entry name" value="LRR_dom_sf"/>
</dbReference>
<protein>
    <submittedName>
        <fullName evidence="1">Uncharacterized protein</fullName>
    </submittedName>
</protein>
<accession>A0AAP0MDX5</accession>
<reference evidence="1 2" key="1">
    <citation type="submission" date="2024-05" db="EMBL/GenBank/DDBJ databases">
        <title>Haplotype-resolved chromosome-level genome assembly of Huyou (Citrus changshanensis).</title>
        <authorList>
            <person name="Miao C."/>
            <person name="Chen W."/>
            <person name="Wu Y."/>
            <person name="Wang L."/>
            <person name="Zhao S."/>
            <person name="Grierson D."/>
            <person name="Xu C."/>
            <person name="Chen K."/>
        </authorList>
    </citation>
    <scope>NUCLEOTIDE SEQUENCE [LARGE SCALE GENOMIC DNA]</scope>
    <source>
        <strain evidence="1">01-14</strain>
        <tissue evidence="1">Leaf</tissue>
    </source>
</reference>
<dbReference type="EMBL" id="JBCGBO010000005">
    <property type="protein sequence ID" value="KAK9200175.1"/>
    <property type="molecule type" value="Genomic_DNA"/>
</dbReference>
<gene>
    <name evidence="1" type="ORF">WN944_015371</name>
</gene>
<dbReference type="Gene3D" id="3.80.10.10">
    <property type="entry name" value="Ribonuclease Inhibitor"/>
    <property type="match status" value="1"/>
</dbReference>
<dbReference type="AlphaFoldDB" id="A0AAP0MDX5"/>
<keyword evidence="2" id="KW-1185">Reference proteome</keyword>
<name>A0AAP0MDX5_9ROSI</name>
<evidence type="ECO:0000313" key="2">
    <source>
        <dbReference type="Proteomes" id="UP001428341"/>
    </source>
</evidence>
<dbReference type="SUPFAM" id="SSF52058">
    <property type="entry name" value="L domain-like"/>
    <property type="match status" value="1"/>
</dbReference>
<organism evidence="1 2">
    <name type="scientific">Citrus x changshan-huyou</name>
    <dbReference type="NCBI Taxonomy" id="2935761"/>
    <lineage>
        <taxon>Eukaryota</taxon>
        <taxon>Viridiplantae</taxon>
        <taxon>Streptophyta</taxon>
        <taxon>Embryophyta</taxon>
        <taxon>Tracheophyta</taxon>
        <taxon>Spermatophyta</taxon>
        <taxon>Magnoliopsida</taxon>
        <taxon>eudicotyledons</taxon>
        <taxon>Gunneridae</taxon>
        <taxon>Pentapetalae</taxon>
        <taxon>rosids</taxon>
        <taxon>malvids</taxon>
        <taxon>Sapindales</taxon>
        <taxon>Rutaceae</taxon>
        <taxon>Aurantioideae</taxon>
        <taxon>Citrus</taxon>
    </lineage>
</organism>
<comment type="caution">
    <text evidence="1">The sequence shown here is derived from an EMBL/GenBank/DDBJ whole genome shotgun (WGS) entry which is preliminary data.</text>
</comment>
<dbReference type="Proteomes" id="UP001428341">
    <property type="component" value="Unassembled WGS sequence"/>
</dbReference>